<evidence type="ECO:0000313" key="8">
    <source>
        <dbReference type="EMBL" id="KUO40392.1"/>
    </source>
</evidence>
<dbReference type="Proteomes" id="UP000074294">
    <property type="component" value="Unassembled WGS sequence"/>
</dbReference>
<evidence type="ECO:0000256" key="1">
    <source>
        <dbReference type="ARBA" id="ARBA00022485"/>
    </source>
</evidence>
<comment type="pathway">
    <text evidence="6">Amino-acid biosynthesis; L-leucine biosynthesis; L-leucine from 3-methyl-2-oxobutanoate: step 2/4.</text>
</comment>
<dbReference type="HAMAP" id="MF_01027">
    <property type="entry name" value="LeuC_type2"/>
    <property type="match status" value="1"/>
</dbReference>
<evidence type="ECO:0000256" key="6">
    <source>
        <dbReference type="HAMAP-Rule" id="MF_01027"/>
    </source>
</evidence>
<dbReference type="GO" id="GO:0051539">
    <property type="term" value="F:4 iron, 4 sulfur cluster binding"/>
    <property type="evidence" value="ECO:0007669"/>
    <property type="project" value="UniProtKB-KW"/>
</dbReference>
<dbReference type="InterPro" id="IPR036008">
    <property type="entry name" value="Aconitase_4Fe-4S_dom"/>
</dbReference>
<gene>
    <name evidence="6" type="primary">leuC</name>
    <name evidence="8" type="ORF">APZ16_05980</name>
</gene>
<dbReference type="InterPro" id="IPR001030">
    <property type="entry name" value="Acoase/IPM_deHydtase_lsu_aba"/>
</dbReference>
<comment type="catalytic activity">
    <reaction evidence="6">
        <text>(2R,3S)-3-isopropylmalate = (2S)-2-isopropylmalate</text>
        <dbReference type="Rhea" id="RHEA:32287"/>
        <dbReference type="ChEBI" id="CHEBI:1178"/>
        <dbReference type="ChEBI" id="CHEBI:35121"/>
        <dbReference type="EC" id="4.2.1.33"/>
    </reaction>
</comment>
<dbReference type="EMBL" id="LQMQ01000042">
    <property type="protein sequence ID" value="KUO40392.1"/>
    <property type="molecule type" value="Genomic_DNA"/>
</dbReference>
<comment type="similarity">
    <text evidence="6">Belongs to the aconitase/IPM isomerase family. LeuC type 2 subfamily.</text>
</comment>
<evidence type="ECO:0000259" key="7">
    <source>
        <dbReference type="Pfam" id="PF00330"/>
    </source>
</evidence>
<dbReference type="EC" id="4.2.1.33" evidence="6"/>
<keyword evidence="1 6" id="KW-0004">4Fe-4S</keyword>
<dbReference type="SUPFAM" id="SSF53732">
    <property type="entry name" value="Aconitase iron-sulfur domain"/>
    <property type="match status" value="1"/>
</dbReference>
<dbReference type="PANTHER" id="PTHR43822:SF2">
    <property type="entry name" value="HOMOACONITASE, MITOCHONDRIAL"/>
    <property type="match status" value="1"/>
</dbReference>
<dbReference type="InterPro" id="IPR006251">
    <property type="entry name" value="Homoacnase/IPMdehydase_lsu"/>
</dbReference>
<keyword evidence="4 6" id="KW-0411">Iron-sulfur</keyword>
<keyword evidence="6" id="KW-0028">Amino-acid biosynthesis</keyword>
<evidence type="ECO:0000256" key="5">
    <source>
        <dbReference type="ARBA" id="ARBA00023239"/>
    </source>
</evidence>
<dbReference type="InterPro" id="IPR033941">
    <property type="entry name" value="IPMI_cat"/>
</dbReference>
<name>A0A147JV76_HADYE</name>
<proteinExistence type="inferred from homology"/>
<dbReference type="InterPro" id="IPR015931">
    <property type="entry name" value="Acnase/IPM_dHydase_lsu_aba_1/3"/>
</dbReference>
<dbReference type="Pfam" id="PF00330">
    <property type="entry name" value="Aconitase"/>
    <property type="match status" value="1"/>
</dbReference>
<dbReference type="GO" id="GO:0046872">
    <property type="term" value="F:metal ion binding"/>
    <property type="evidence" value="ECO:0007669"/>
    <property type="project" value="UniProtKB-KW"/>
</dbReference>
<dbReference type="CDD" id="cd01583">
    <property type="entry name" value="IPMI"/>
    <property type="match status" value="1"/>
</dbReference>
<evidence type="ECO:0000256" key="4">
    <source>
        <dbReference type="ARBA" id="ARBA00023014"/>
    </source>
</evidence>
<keyword evidence="3 6" id="KW-0408">Iron</keyword>
<feature type="binding site" evidence="6">
    <location>
        <position position="357"/>
    </location>
    <ligand>
        <name>[4Fe-4S] cluster</name>
        <dbReference type="ChEBI" id="CHEBI:49883"/>
    </ligand>
</feature>
<keyword evidence="2 6" id="KW-0479">Metal-binding</keyword>
<dbReference type="InterPro" id="IPR011826">
    <property type="entry name" value="HAcnase/IPMdehydase_lsu_prok"/>
</dbReference>
<dbReference type="PROSITE" id="PS00450">
    <property type="entry name" value="ACONITASE_1"/>
    <property type="match status" value="1"/>
</dbReference>
<comment type="function">
    <text evidence="6">Catalyzes the isomerization between 2-isopropylmalate and 3-isopropylmalate, via the formation of 2-isopropylmaleate.</text>
</comment>
<dbReference type="GO" id="GO:0009098">
    <property type="term" value="P:L-leucine biosynthetic process"/>
    <property type="evidence" value="ECO:0007669"/>
    <property type="project" value="UniProtKB-UniRule"/>
</dbReference>
<sequence length="421" mass="44844">MGKTITEKILSRASGHDVSPGDIIVAPIDACVAHDGTAPLAIRAFREMGAKKVWDPSRVALVIDHIAPSSSEGTSNLHIMMRQFAAEQGIRLFDVGEGICHQLMPEKGYVLPGRVIVGADSHTCTYGAFGAFSTGIGSTELAAVLVSGKLWFKVPETIRCLISGRLPQGVLPKDVILHLLGLIGADGATYKAIEFSGSTVAEMSVSGRMTLCNMVVEMGAKSGIVEPDEKVREFLRRRTEAEGEYLKSDPDAEYSDTIRVSAEGLEPLVACPSSVDNVKPVREVEGAKVDQVFLGSCTNGRLEDLLEAARILKGRRVKEGVRMLVIPASREVYLEALRMGLLQIFAEAGCSIYGPGCGPCPGGHLGVLGQGEICVSTSNRNFVGRMGSKEAQIYLASPLTAAASAVTGELTDPRRFLGERS</sequence>
<protein>
    <recommendedName>
        <fullName evidence="6">3-isopropylmalate dehydratase large subunit</fullName>
        <ecNumber evidence="6">4.2.1.33</ecNumber>
    </recommendedName>
    <alternativeName>
        <fullName evidence="6">Alpha-IPM isomerase</fullName>
        <shortName evidence="6">IPMI</shortName>
    </alternativeName>
    <alternativeName>
        <fullName evidence="6">Isopropylmalate isomerase</fullName>
    </alternativeName>
</protein>
<dbReference type="UniPathway" id="UPA00048">
    <property type="reaction ID" value="UER00071"/>
</dbReference>
<dbReference type="InterPro" id="IPR050067">
    <property type="entry name" value="IPM_dehydratase_rel_enz"/>
</dbReference>
<dbReference type="InterPro" id="IPR018136">
    <property type="entry name" value="Aconitase_4Fe-4S_BS"/>
</dbReference>
<evidence type="ECO:0000256" key="2">
    <source>
        <dbReference type="ARBA" id="ARBA00022723"/>
    </source>
</evidence>
<dbReference type="Gene3D" id="3.30.499.10">
    <property type="entry name" value="Aconitase, domain 3"/>
    <property type="match status" value="2"/>
</dbReference>
<dbReference type="AlphaFoldDB" id="A0A147JV76"/>
<dbReference type="NCBIfam" id="TIGR01343">
    <property type="entry name" value="hacA_fam"/>
    <property type="match status" value="1"/>
</dbReference>
<reference evidence="8 9" key="1">
    <citation type="journal article" date="2016" name="Nat. Microbiol.">
        <title>Genomic inference of the metabolism of cosmopolitan subsurface Archaea, Hadesarchaea.</title>
        <authorList>
            <person name="Baker B.J."/>
            <person name="Saw J.H."/>
            <person name="Lind A.E."/>
            <person name="Lazar C.S."/>
            <person name="Hinrichs K.-U."/>
            <person name="Teske A.P."/>
            <person name="Ettema T.J."/>
        </authorList>
    </citation>
    <scope>NUCLEOTIDE SEQUENCE [LARGE SCALE GENOMIC DNA]</scope>
</reference>
<feature type="binding site" evidence="6">
    <location>
        <position position="297"/>
    </location>
    <ligand>
        <name>[4Fe-4S] cluster</name>
        <dbReference type="ChEBI" id="CHEBI:49883"/>
    </ligand>
</feature>
<accession>A0A147JV76</accession>
<comment type="subunit">
    <text evidence="6">Heterodimer of LeuC and LeuD.</text>
</comment>
<feature type="domain" description="Aconitase/3-isopropylmalate dehydratase large subunit alpha/beta/alpha" evidence="7">
    <location>
        <begin position="20"/>
        <end position="408"/>
    </location>
</feature>
<organism evidence="8 9">
    <name type="scientific">Hadarchaeum yellowstonense</name>
    <dbReference type="NCBI Taxonomy" id="1776334"/>
    <lineage>
        <taxon>Archaea</taxon>
        <taxon>Methanobacteriati</taxon>
        <taxon>Candidatus Hadarchaeota</taxon>
        <taxon>Candidatus Hadarchaeia</taxon>
        <taxon>Candidatus Hadarchaeales</taxon>
        <taxon>Candidatus Hadarchaeaceae</taxon>
        <taxon>Candidatus Hadarchaeum</taxon>
    </lineage>
</organism>
<dbReference type="PANTHER" id="PTHR43822">
    <property type="entry name" value="HOMOACONITASE, MITOCHONDRIAL-RELATED"/>
    <property type="match status" value="1"/>
</dbReference>
<dbReference type="NCBIfam" id="NF001614">
    <property type="entry name" value="PRK00402.1"/>
    <property type="match status" value="1"/>
</dbReference>
<keyword evidence="5 6" id="KW-0456">Lyase</keyword>
<keyword evidence="6" id="KW-0100">Branched-chain amino acid biosynthesis</keyword>
<dbReference type="PRINTS" id="PR00415">
    <property type="entry name" value="ACONITASE"/>
</dbReference>
<keyword evidence="6" id="KW-0432">Leucine biosynthesis</keyword>
<comment type="cofactor">
    <cofactor evidence="6">
        <name>[4Fe-4S] cluster</name>
        <dbReference type="ChEBI" id="CHEBI:49883"/>
    </cofactor>
    <text evidence="6">Binds 1 [4Fe-4S] cluster per subunit.</text>
</comment>
<dbReference type="NCBIfam" id="TIGR02086">
    <property type="entry name" value="IPMI_arch"/>
    <property type="match status" value="1"/>
</dbReference>
<feature type="binding site" evidence="6">
    <location>
        <position position="360"/>
    </location>
    <ligand>
        <name>[4Fe-4S] cluster</name>
        <dbReference type="ChEBI" id="CHEBI:49883"/>
    </ligand>
</feature>
<dbReference type="GO" id="GO:0003861">
    <property type="term" value="F:3-isopropylmalate dehydratase activity"/>
    <property type="evidence" value="ECO:0007669"/>
    <property type="project" value="UniProtKB-UniRule"/>
</dbReference>
<dbReference type="STRING" id="1776334.APZ16_05980"/>
<evidence type="ECO:0000313" key="9">
    <source>
        <dbReference type="Proteomes" id="UP000074294"/>
    </source>
</evidence>
<evidence type="ECO:0000256" key="3">
    <source>
        <dbReference type="ARBA" id="ARBA00023004"/>
    </source>
</evidence>
<comment type="caution">
    <text evidence="8">The sequence shown here is derived from an EMBL/GenBank/DDBJ whole genome shotgun (WGS) entry which is preliminary data.</text>
</comment>